<feature type="chain" id="PRO_5011660710" evidence="1">
    <location>
        <begin position="19"/>
        <end position="203"/>
    </location>
</feature>
<name>A0A1G7I0P6_9FLAO</name>
<dbReference type="Pfam" id="PF13568">
    <property type="entry name" value="OMP_b-brl_2"/>
    <property type="match status" value="1"/>
</dbReference>
<dbReference type="InterPro" id="IPR025665">
    <property type="entry name" value="Beta-barrel_OMP_2"/>
</dbReference>
<dbReference type="EMBL" id="FNBH01000001">
    <property type="protein sequence ID" value="SDF05959.1"/>
    <property type="molecule type" value="Genomic_DNA"/>
</dbReference>
<dbReference type="OrthoDB" id="947434at2"/>
<proteinExistence type="predicted"/>
<keyword evidence="4" id="KW-1185">Reference proteome</keyword>
<evidence type="ECO:0000313" key="3">
    <source>
        <dbReference type="EMBL" id="SDF05959.1"/>
    </source>
</evidence>
<dbReference type="STRING" id="454006.SAMN05421825_0949"/>
<dbReference type="AlphaFoldDB" id="A0A1G7I0P6"/>
<feature type="signal peptide" evidence="1">
    <location>
        <begin position="1"/>
        <end position="18"/>
    </location>
</feature>
<keyword evidence="1" id="KW-0732">Signal</keyword>
<sequence length="203" mass="23097">MKKIHLLLLMATSSFLFAQTHFGVKAGYNLSGYKAGNYQLDNKSFFYFGGVAEHQLSEKFSLQIELLFTELGGDDTQDLYDIVGGQVVYLGTQKVILKFPQIQIPVSAKYYISKPFSLSAGFNFGINIDPNVEYNPENFYNKSGKIGNIKTVNIFPFVGTEYRLTENIFIDARYHFNFIKINKEGNIDNKVSIFQIGLGYRFK</sequence>
<evidence type="ECO:0000259" key="2">
    <source>
        <dbReference type="Pfam" id="PF13568"/>
    </source>
</evidence>
<accession>A0A1G7I0P6</accession>
<dbReference type="Proteomes" id="UP000199203">
    <property type="component" value="Unassembled WGS sequence"/>
</dbReference>
<dbReference type="SUPFAM" id="SSF56925">
    <property type="entry name" value="OMPA-like"/>
    <property type="match status" value="1"/>
</dbReference>
<evidence type="ECO:0000256" key="1">
    <source>
        <dbReference type="SAM" id="SignalP"/>
    </source>
</evidence>
<evidence type="ECO:0000313" key="4">
    <source>
        <dbReference type="Proteomes" id="UP000199203"/>
    </source>
</evidence>
<dbReference type="RefSeq" id="WP_089871785.1">
    <property type="nucleotide sequence ID" value="NZ_FNBH01000001.1"/>
</dbReference>
<dbReference type="Gene3D" id="2.40.160.20">
    <property type="match status" value="1"/>
</dbReference>
<dbReference type="InterPro" id="IPR011250">
    <property type="entry name" value="OMP/PagP_B-barrel"/>
</dbReference>
<gene>
    <name evidence="3" type="ORF">SAMN05421825_0949</name>
</gene>
<feature type="domain" description="Outer membrane protein beta-barrel" evidence="2">
    <location>
        <begin position="17"/>
        <end position="181"/>
    </location>
</feature>
<organism evidence="3 4">
    <name type="scientific">Epilithonimonas hungarica</name>
    <dbReference type="NCBI Taxonomy" id="454006"/>
    <lineage>
        <taxon>Bacteria</taxon>
        <taxon>Pseudomonadati</taxon>
        <taxon>Bacteroidota</taxon>
        <taxon>Flavobacteriia</taxon>
        <taxon>Flavobacteriales</taxon>
        <taxon>Weeksellaceae</taxon>
        <taxon>Chryseobacterium group</taxon>
        <taxon>Epilithonimonas</taxon>
    </lineage>
</organism>
<protein>
    <submittedName>
        <fullName evidence="3">Outer membrane protein beta-barrel domain-containing protein</fullName>
    </submittedName>
</protein>
<reference evidence="4" key="1">
    <citation type="submission" date="2016-10" db="EMBL/GenBank/DDBJ databases">
        <authorList>
            <person name="Varghese N."/>
            <person name="Submissions S."/>
        </authorList>
    </citation>
    <scope>NUCLEOTIDE SEQUENCE [LARGE SCALE GENOMIC DNA]</scope>
    <source>
        <strain evidence="4">DSM 19684</strain>
    </source>
</reference>